<comment type="caution">
    <text evidence="2">The sequence shown here is derived from an EMBL/GenBank/DDBJ whole genome shotgun (WGS) entry which is preliminary data.</text>
</comment>
<feature type="non-terminal residue" evidence="2">
    <location>
        <position position="78"/>
    </location>
</feature>
<name>A0A9N9KDZ5_9GLOM</name>
<organism evidence="2 3">
    <name type="scientific">Cetraspora pellucida</name>
    <dbReference type="NCBI Taxonomy" id="1433469"/>
    <lineage>
        <taxon>Eukaryota</taxon>
        <taxon>Fungi</taxon>
        <taxon>Fungi incertae sedis</taxon>
        <taxon>Mucoromycota</taxon>
        <taxon>Glomeromycotina</taxon>
        <taxon>Glomeromycetes</taxon>
        <taxon>Diversisporales</taxon>
        <taxon>Gigasporaceae</taxon>
        <taxon>Cetraspora</taxon>
    </lineage>
</organism>
<sequence>LARKKVHTKKRGRNRDGTITRIQAQVREAAADTPKADETPYNTQSHLTLFEPPQGEQYFFPRPFSQAQDGSGFWVKDG</sequence>
<accession>A0A9N9KDZ5</accession>
<dbReference type="Proteomes" id="UP000789759">
    <property type="component" value="Unassembled WGS sequence"/>
</dbReference>
<evidence type="ECO:0000313" key="2">
    <source>
        <dbReference type="EMBL" id="CAG8824159.1"/>
    </source>
</evidence>
<gene>
    <name evidence="2" type="ORF">CPELLU_LOCUS19968</name>
</gene>
<feature type="region of interest" description="Disordered" evidence="1">
    <location>
        <begin position="1"/>
        <end position="22"/>
    </location>
</feature>
<proteinExistence type="predicted"/>
<keyword evidence="3" id="KW-1185">Reference proteome</keyword>
<reference evidence="2" key="1">
    <citation type="submission" date="2021-06" db="EMBL/GenBank/DDBJ databases">
        <authorList>
            <person name="Kallberg Y."/>
            <person name="Tangrot J."/>
            <person name="Rosling A."/>
        </authorList>
    </citation>
    <scope>NUCLEOTIDE SEQUENCE</scope>
    <source>
        <strain evidence="2">FL966</strain>
    </source>
</reference>
<protein>
    <submittedName>
        <fullName evidence="2">13247_t:CDS:1</fullName>
    </submittedName>
</protein>
<evidence type="ECO:0000256" key="1">
    <source>
        <dbReference type="SAM" id="MobiDB-lite"/>
    </source>
</evidence>
<feature type="compositionally biased region" description="Basic residues" evidence="1">
    <location>
        <begin position="1"/>
        <end position="13"/>
    </location>
</feature>
<dbReference type="EMBL" id="CAJVQA010053921">
    <property type="protein sequence ID" value="CAG8824159.1"/>
    <property type="molecule type" value="Genomic_DNA"/>
</dbReference>
<evidence type="ECO:0000313" key="3">
    <source>
        <dbReference type="Proteomes" id="UP000789759"/>
    </source>
</evidence>
<dbReference type="AlphaFoldDB" id="A0A9N9KDZ5"/>